<dbReference type="Pfam" id="PF10551">
    <property type="entry name" value="MULE"/>
    <property type="match status" value="1"/>
</dbReference>
<sequence>MLVFVTGDGLRHFANSDTWHTNGTFNSAPLLFNQLYLIRCPVGESSVSCVYAFLSNKLQSTYEELLTSVLDRCTVLGLQPDPTTVITDYELAAINAVRANLDPQMTGRVCLPHDTKYVEKDPPFGTSWQEP</sequence>
<dbReference type="InterPro" id="IPR018289">
    <property type="entry name" value="MULE_transposase_dom"/>
</dbReference>
<evidence type="ECO:0000313" key="2">
    <source>
        <dbReference type="EMBL" id="KAK2183491.1"/>
    </source>
</evidence>
<dbReference type="EMBL" id="JAODUO010000310">
    <property type="protein sequence ID" value="KAK2183491.1"/>
    <property type="molecule type" value="Genomic_DNA"/>
</dbReference>
<evidence type="ECO:0000259" key="1">
    <source>
        <dbReference type="Pfam" id="PF10551"/>
    </source>
</evidence>
<reference evidence="2" key="1">
    <citation type="journal article" date="2023" name="Mol. Biol. Evol.">
        <title>Third-Generation Sequencing Reveals the Adaptive Role of the Epigenome in Three Deep-Sea Polychaetes.</title>
        <authorList>
            <person name="Perez M."/>
            <person name="Aroh O."/>
            <person name="Sun Y."/>
            <person name="Lan Y."/>
            <person name="Juniper S.K."/>
            <person name="Young C.R."/>
            <person name="Angers B."/>
            <person name="Qian P.Y."/>
        </authorList>
    </citation>
    <scope>NUCLEOTIDE SEQUENCE</scope>
    <source>
        <strain evidence="2">R07B-5</strain>
    </source>
</reference>
<dbReference type="AlphaFoldDB" id="A0AAD9NW36"/>
<proteinExistence type="predicted"/>
<accession>A0AAD9NW36</accession>
<evidence type="ECO:0000313" key="3">
    <source>
        <dbReference type="Proteomes" id="UP001209878"/>
    </source>
</evidence>
<keyword evidence="3" id="KW-1185">Reference proteome</keyword>
<organism evidence="2 3">
    <name type="scientific">Ridgeia piscesae</name>
    <name type="common">Tubeworm</name>
    <dbReference type="NCBI Taxonomy" id="27915"/>
    <lineage>
        <taxon>Eukaryota</taxon>
        <taxon>Metazoa</taxon>
        <taxon>Spiralia</taxon>
        <taxon>Lophotrochozoa</taxon>
        <taxon>Annelida</taxon>
        <taxon>Polychaeta</taxon>
        <taxon>Sedentaria</taxon>
        <taxon>Canalipalpata</taxon>
        <taxon>Sabellida</taxon>
        <taxon>Siboglinidae</taxon>
        <taxon>Ridgeia</taxon>
    </lineage>
</organism>
<gene>
    <name evidence="2" type="ORF">NP493_310g02024</name>
</gene>
<dbReference type="Proteomes" id="UP001209878">
    <property type="component" value="Unassembled WGS sequence"/>
</dbReference>
<feature type="domain" description="MULE transposase" evidence="1">
    <location>
        <begin position="19"/>
        <end position="113"/>
    </location>
</feature>
<name>A0AAD9NW36_RIDPI</name>
<comment type="caution">
    <text evidence="2">The sequence shown here is derived from an EMBL/GenBank/DDBJ whole genome shotgun (WGS) entry which is preliminary data.</text>
</comment>
<protein>
    <recommendedName>
        <fullName evidence="1">MULE transposase domain-containing protein</fullName>
    </recommendedName>
</protein>